<dbReference type="OrthoDB" id="10003330at2759"/>
<protein>
    <submittedName>
        <fullName evidence="1">Uncharacterized protein</fullName>
    </submittedName>
</protein>
<dbReference type="EMBL" id="CAAALY010262903">
    <property type="protein sequence ID" value="VEL39891.1"/>
    <property type="molecule type" value="Genomic_DNA"/>
</dbReference>
<sequence>MEPSPSDWYVPKGNGTVVLSKSLPSSPSEAHPAGTVCLEAQALPKLPIDFTLSSSSLDDYDNCGKDNYTNADTELKTGIDLLPFCLPVQYSTFPDPLSVVLRRPGAVFGQSLPYWQRRFGFPLPPAICNIFNYLHRVGGMTHGIFRRPGGKSRTLALREEIESNIGKIRTTLNLDDLIYFWVLSPLIDPGSLTFVLHLLSSEIASESLHASIVSSSADLIFLHRSNAFANVST</sequence>
<proteinExistence type="predicted"/>
<dbReference type="Gene3D" id="1.10.555.10">
    <property type="entry name" value="Rho GTPase activation protein"/>
    <property type="match status" value="1"/>
</dbReference>
<name>A0A448XLY8_9PLAT</name>
<dbReference type="AlphaFoldDB" id="A0A448XLY8"/>
<organism evidence="1 2">
    <name type="scientific">Protopolystoma xenopodis</name>
    <dbReference type="NCBI Taxonomy" id="117903"/>
    <lineage>
        <taxon>Eukaryota</taxon>
        <taxon>Metazoa</taxon>
        <taxon>Spiralia</taxon>
        <taxon>Lophotrochozoa</taxon>
        <taxon>Platyhelminthes</taxon>
        <taxon>Monogenea</taxon>
        <taxon>Polyopisthocotylea</taxon>
        <taxon>Polystomatidea</taxon>
        <taxon>Polystomatidae</taxon>
        <taxon>Protopolystoma</taxon>
    </lineage>
</organism>
<dbReference type="InterPro" id="IPR008936">
    <property type="entry name" value="Rho_GTPase_activation_prot"/>
</dbReference>
<keyword evidence="2" id="KW-1185">Reference proteome</keyword>
<evidence type="ECO:0000313" key="1">
    <source>
        <dbReference type="EMBL" id="VEL39891.1"/>
    </source>
</evidence>
<gene>
    <name evidence="1" type="ORF">PXEA_LOCUS33331</name>
</gene>
<comment type="caution">
    <text evidence="1">The sequence shown here is derived from an EMBL/GenBank/DDBJ whole genome shotgun (WGS) entry which is preliminary data.</text>
</comment>
<reference evidence="1" key="1">
    <citation type="submission" date="2018-11" db="EMBL/GenBank/DDBJ databases">
        <authorList>
            <consortium name="Pathogen Informatics"/>
        </authorList>
    </citation>
    <scope>NUCLEOTIDE SEQUENCE</scope>
</reference>
<evidence type="ECO:0000313" key="2">
    <source>
        <dbReference type="Proteomes" id="UP000784294"/>
    </source>
</evidence>
<dbReference type="Proteomes" id="UP000784294">
    <property type="component" value="Unassembled WGS sequence"/>
</dbReference>
<dbReference type="SUPFAM" id="SSF48350">
    <property type="entry name" value="GTPase activation domain, GAP"/>
    <property type="match status" value="1"/>
</dbReference>
<accession>A0A448XLY8</accession>